<dbReference type="AlphaFoldDB" id="A0A7I4YGA5"/>
<sequence>MFSQRHQLRNESSAEVELASCACWNRLRTVMLAIRSTREILKHHHNQVEKSGDLYYLTEAHYLTNEIRNLEIITSGYHKTIEQLKRACIRKRITLAKATEELFIKANHELNNSLSYLDNVCSSAVCALESRRKYLSVYTQLLKARRRVLLDEIYELFGIEVHKALERMHKAECPCIEFSSICGVHLPVPRDMIGHQEFEIAAAFGHVLHFLGSASVLLDYIFRYSILSGASTSYIYSPRDSRSLPLHGTRWRSGRVRLDQALVLLERNISQLREDTGLSYRAGNILLAIQEWIRGILDSSIPVVHKHRPVRSLRSPSGLVKCDTKAVDGEFSKEISHLEDQLDI</sequence>
<dbReference type="GO" id="GO:0035493">
    <property type="term" value="P:SNARE complex assembly"/>
    <property type="evidence" value="ECO:0007669"/>
    <property type="project" value="TreeGrafter"/>
</dbReference>
<dbReference type="WBParaSite" id="HCON_00095690-00001">
    <property type="protein sequence ID" value="HCON_00095690-00001"/>
    <property type="gene ID" value="HCON_00095690"/>
</dbReference>
<accession>A0A7I4YGA5</accession>
<organism evidence="2 3">
    <name type="scientific">Haemonchus contortus</name>
    <name type="common">Barber pole worm</name>
    <dbReference type="NCBI Taxonomy" id="6289"/>
    <lineage>
        <taxon>Eukaryota</taxon>
        <taxon>Metazoa</taxon>
        <taxon>Ecdysozoa</taxon>
        <taxon>Nematoda</taxon>
        <taxon>Chromadorea</taxon>
        <taxon>Rhabditida</taxon>
        <taxon>Rhabditina</taxon>
        <taxon>Rhabditomorpha</taxon>
        <taxon>Strongyloidea</taxon>
        <taxon>Trichostrongylidae</taxon>
        <taxon>Haemonchus</taxon>
    </lineage>
</organism>
<evidence type="ECO:0000313" key="2">
    <source>
        <dbReference type="Proteomes" id="UP000025227"/>
    </source>
</evidence>
<dbReference type="GO" id="GO:0000149">
    <property type="term" value="F:SNARE binding"/>
    <property type="evidence" value="ECO:0007669"/>
    <property type="project" value="TreeGrafter"/>
</dbReference>
<name>A0A7I4YGA5_HAECO</name>
<keyword evidence="1" id="KW-0175">Coiled coil</keyword>
<dbReference type="OrthoDB" id="72772at2759"/>
<dbReference type="GO" id="GO:0005768">
    <property type="term" value="C:endosome"/>
    <property type="evidence" value="ECO:0007669"/>
    <property type="project" value="TreeGrafter"/>
</dbReference>
<evidence type="ECO:0000313" key="3">
    <source>
        <dbReference type="WBParaSite" id="HCON_00095690-00001"/>
    </source>
</evidence>
<proteinExistence type="predicted"/>
<dbReference type="PANTHER" id="PTHR15157">
    <property type="entry name" value="UV RADIATION RESISTANCE-ASSOCIATED GENE PROTEIN"/>
    <property type="match status" value="1"/>
</dbReference>
<dbReference type="PANTHER" id="PTHR15157:SF5">
    <property type="entry name" value="UV RADIATION RESISTANCE-ASSOCIATED GENE PROTEIN"/>
    <property type="match status" value="1"/>
</dbReference>
<evidence type="ECO:0000256" key="1">
    <source>
        <dbReference type="ARBA" id="ARBA00023054"/>
    </source>
</evidence>
<dbReference type="OMA" id="WRRRKMV"/>
<protein>
    <submittedName>
        <fullName evidence="3">Translin-associated protein X</fullName>
    </submittedName>
</protein>
<dbReference type="GO" id="GO:0000323">
    <property type="term" value="C:lytic vacuole"/>
    <property type="evidence" value="ECO:0007669"/>
    <property type="project" value="TreeGrafter"/>
</dbReference>
<dbReference type="Proteomes" id="UP000025227">
    <property type="component" value="Unplaced"/>
</dbReference>
<reference evidence="3" key="1">
    <citation type="submission" date="2020-12" db="UniProtKB">
        <authorList>
            <consortium name="WormBaseParasite"/>
        </authorList>
    </citation>
    <scope>IDENTIFICATION</scope>
    <source>
        <strain evidence="3">MHco3</strain>
    </source>
</reference>
<keyword evidence="2" id="KW-1185">Reference proteome</keyword>